<dbReference type="GO" id="GO:0004604">
    <property type="term" value="F:phosphoadenylyl-sulfate reductase (thioredoxin) activity"/>
    <property type="evidence" value="ECO:0007669"/>
    <property type="project" value="UniProtKB-EC"/>
</dbReference>
<dbReference type="HAMAP" id="MF_00063">
    <property type="entry name" value="CysH"/>
    <property type="match status" value="1"/>
</dbReference>
<gene>
    <name evidence="3" type="primary">cysH</name>
    <name evidence="5" type="ORF">K7B09_03945</name>
</gene>
<comment type="catalytic activity">
    <reaction evidence="3">
        <text>[thioredoxin]-disulfide + sulfite + adenosine 3',5'-bisphosphate + 2 H(+) = [thioredoxin]-dithiol + 3'-phosphoadenylyl sulfate</text>
        <dbReference type="Rhea" id="RHEA:11724"/>
        <dbReference type="Rhea" id="RHEA-COMP:10698"/>
        <dbReference type="Rhea" id="RHEA-COMP:10700"/>
        <dbReference type="ChEBI" id="CHEBI:15378"/>
        <dbReference type="ChEBI" id="CHEBI:17359"/>
        <dbReference type="ChEBI" id="CHEBI:29950"/>
        <dbReference type="ChEBI" id="CHEBI:50058"/>
        <dbReference type="ChEBI" id="CHEBI:58339"/>
        <dbReference type="ChEBI" id="CHEBI:58343"/>
        <dbReference type="EC" id="1.8.4.8"/>
    </reaction>
</comment>
<keyword evidence="6" id="KW-1185">Reference proteome</keyword>
<name>A0ABS7TCG4_9GAMM</name>
<dbReference type="InterPro" id="IPR002500">
    <property type="entry name" value="PAPS_reduct_dom"/>
</dbReference>
<evidence type="ECO:0000256" key="2">
    <source>
        <dbReference type="ARBA" id="ARBA00023002"/>
    </source>
</evidence>
<accession>A0ABS7TCG4</accession>
<feature type="domain" description="Phosphoadenosine phosphosulphate reductase" evidence="4">
    <location>
        <begin position="57"/>
        <end position="228"/>
    </location>
</feature>
<proteinExistence type="inferred from homology"/>
<dbReference type="PANTHER" id="PTHR46509">
    <property type="entry name" value="PHOSPHOADENOSINE PHOSPHOSULFATE REDUCTASE"/>
    <property type="match status" value="1"/>
</dbReference>
<dbReference type="CDD" id="cd23945">
    <property type="entry name" value="PAPS_reductase"/>
    <property type="match status" value="1"/>
</dbReference>
<evidence type="ECO:0000256" key="3">
    <source>
        <dbReference type="HAMAP-Rule" id="MF_00063"/>
    </source>
</evidence>
<reference evidence="5" key="1">
    <citation type="submission" date="2021-09" db="EMBL/GenBank/DDBJ databases">
        <authorList>
            <person name="Wu T."/>
            <person name="Guo S.Z."/>
        </authorList>
    </citation>
    <scope>NUCLEOTIDE SEQUENCE</scope>
    <source>
        <strain evidence="5">RSS-23</strain>
    </source>
</reference>
<dbReference type="NCBIfam" id="NF002537">
    <property type="entry name" value="PRK02090.1"/>
    <property type="match status" value="1"/>
</dbReference>
<comment type="subcellular location">
    <subcellularLocation>
        <location evidence="3">Cytoplasm</location>
    </subcellularLocation>
</comment>
<keyword evidence="3" id="KW-0963">Cytoplasm</keyword>
<comment type="caution">
    <text evidence="5">The sequence shown here is derived from an EMBL/GenBank/DDBJ whole genome shotgun (WGS) entry which is preliminary data.</text>
</comment>
<dbReference type="PIRSF" id="PIRSF000857">
    <property type="entry name" value="PAPS_reductase"/>
    <property type="match status" value="1"/>
</dbReference>
<dbReference type="EC" id="1.8.4.8" evidence="3"/>
<dbReference type="Pfam" id="PF01507">
    <property type="entry name" value="PAPS_reduct"/>
    <property type="match status" value="1"/>
</dbReference>
<dbReference type="RefSeq" id="WP_223626981.1">
    <property type="nucleotide sequence ID" value="NZ_JAIQDJ010000001.1"/>
</dbReference>
<evidence type="ECO:0000259" key="4">
    <source>
        <dbReference type="Pfam" id="PF01507"/>
    </source>
</evidence>
<comment type="similarity">
    <text evidence="1 3">Belongs to the PAPS reductase family. CysH subfamily.</text>
</comment>
<organism evidence="5 6">
    <name type="scientific">Thermomonas beijingensis</name>
    <dbReference type="NCBI Taxonomy" id="2872701"/>
    <lineage>
        <taxon>Bacteria</taxon>
        <taxon>Pseudomonadati</taxon>
        <taxon>Pseudomonadota</taxon>
        <taxon>Gammaproteobacteria</taxon>
        <taxon>Lysobacterales</taxon>
        <taxon>Lysobacteraceae</taxon>
        <taxon>Thermomonas</taxon>
    </lineage>
</organism>
<dbReference type="Proteomes" id="UP001430290">
    <property type="component" value="Unassembled WGS sequence"/>
</dbReference>
<dbReference type="NCBIfam" id="TIGR00434">
    <property type="entry name" value="cysH"/>
    <property type="match status" value="1"/>
</dbReference>
<dbReference type="SUPFAM" id="SSF52402">
    <property type="entry name" value="Adenine nucleotide alpha hydrolases-like"/>
    <property type="match status" value="1"/>
</dbReference>
<dbReference type="EMBL" id="JAIQDJ010000001">
    <property type="protein sequence ID" value="MBZ4185475.1"/>
    <property type="molecule type" value="Genomic_DNA"/>
</dbReference>
<evidence type="ECO:0000313" key="6">
    <source>
        <dbReference type="Proteomes" id="UP001430290"/>
    </source>
</evidence>
<evidence type="ECO:0000313" key="5">
    <source>
        <dbReference type="EMBL" id="MBZ4185475.1"/>
    </source>
</evidence>
<dbReference type="PANTHER" id="PTHR46509:SF1">
    <property type="entry name" value="PHOSPHOADENOSINE PHOSPHOSULFATE REDUCTASE"/>
    <property type="match status" value="1"/>
</dbReference>
<keyword evidence="2 3" id="KW-0560">Oxidoreductase</keyword>
<comment type="function">
    <text evidence="3">Catalyzes the formation of sulfite from phosphoadenosine 5'-phosphosulfate (PAPS) using thioredoxin as an electron donor.</text>
</comment>
<evidence type="ECO:0000256" key="1">
    <source>
        <dbReference type="ARBA" id="ARBA00009732"/>
    </source>
</evidence>
<protein>
    <recommendedName>
        <fullName evidence="3">Phosphoadenosine 5'-phosphosulfate reductase</fullName>
        <shortName evidence="3">PAPS reductase</shortName>
        <ecNumber evidence="3">1.8.4.8</ecNumber>
    </recommendedName>
    <alternativeName>
        <fullName evidence="3">3'-phosphoadenylylsulfate reductase</fullName>
    </alternativeName>
    <alternativeName>
        <fullName evidence="3">PAPS reductase, thioredoxin dependent</fullName>
    </alternativeName>
    <alternativeName>
        <fullName evidence="3">PAPS sulfotransferase</fullName>
    </alternativeName>
    <alternativeName>
        <fullName evidence="3">PAdoPS reductase</fullName>
    </alternativeName>
</protein>
<sequence length="253" mass="28179">MNAQLAPHLAPVSVSARALDPASLTADDLAELNATLIPLNAQQRIQWALQHLPGVHALSTSFGVQSAVSLHLFATTAPNIPVIMVDTGYLFPETYRYADQLTGLLGLNLQVYQAQLSSSWMETRLGKLWDAGSDGIARYNQLRKVQPMQRALQDLNVRCWHAGLRREQSASRKHIAILEIKDGRFKFHPIADWSDIDIGAYILQHDLPEHPLLQQGYVSVGDVHTTRPLQPGMDASSTRFFGLRRECGLHFDL</sequence>
<feature type="active site" description="Nucleophile; cysteine thiosulfonate intermediate" evidence="3">
    <location>
        <position position="247"/>
    </location>
</feature>
<dbReference type="InterPro" id="IPR014729">
    <property type="entry name" value="Rossmann-like_a/b/a_fold"/>
</dbReference>
<dbReference type="Gene3D" id="3.40.50.620">
    <property type="entry name" value="HUPs"/>
    <property type="match status" value="1"/>
</dbReference>
<comment type="pathway">
    <text evidence="3">Sulfur metabolism; hydrogen sulfide biosynthesis; sulfite from sulfate: step 3/3.</text>
</comment>
<dbReference type="InterPro" id="IPR004511">
    <property type="entry name" value="PAPS/APS_Rdtase"/>
</dbReference>
<comment type="caution">
    <text evidence="3">Lacks conserved residue(s) required for the propagation of feature annotation.</text>
</comment>